<name>K0YQM1_9ACTO</name>
<evidence type="ECO:0000256" key="1">
    <source>
        <dbReference type="SAM" id="SignalP"/>
    </source>
</evidence>
<organism evidence="2 3">
    <name type="scientific">Winkia neuii BV029A5</name>
    <dbReference type="NCBI Taxonomy" id="888439"/>
    <lineage>
        <taxon>Bacteria</taxon>
        <taxon>Bacillati</taxon>
        <taxon>Actinomycetota</taxon>
        <taxon>Actinomycetes</taxon>
        <taxon>Actinomycetales</taxon>
        <taxon>Actinomycetaceae</taxon>
        <taxon>Winkia</taxon>
    </lineage>
</organism>
<dbReference type="PATRIC" id="fig|888439.3.peg.1308"/>
<protein>
    <recommendedName>
        <fullName evidence="4">Lipoprotein</fullName>
    </recommendedName>
</protein>
<feature type="signal peptide" evidence="1">
    <location>
        <begin position="1"/>
        <end position="22"/>
    </location>
</feature>
<dbReference type="OrthoDB" id="9906683at2"/>
<keyword evidence="1" id="KW-0732">Signal</keyword>
<reference evidence="2 3" key="1">
    <citation type="submission" date="2012-07" db="EMBL/GenBank/DDBJ databases">
        <title>The Genome Sequence of Actinomyces neuii subsp. anitratus BVS029A5.</title>
        <authorList>
            <consortium name="The Broad Institute Genome Sequencing Platform"/>
            <person name="Earl A."/>
            <person name="Ward D."/>
            <person name="Feldgarden M."/>
            <person name="Gevers D."/>
            <person name="Saerens B."/>
            <person name="Vaneechoutte M."/>
            <person name="Walker B."/>
            <person name="Young S.K."/>
            <person name="Zeng Q."/>
            <person name="Gargeya S."/>
            <person name="Fitzgerald M."/>
            <person name="Haas B."/>
            <person name="Abouelleil A."/>
            <person name="Alvarado L."/>
            <person name="Arachchi H.M."/>
            <person name="Berlin A."/>
            <person name="Chapman S.B."/>
            <person name="Goldberg J."/>
            <person name="Griggs A."/>
            <person name="Gujja S."/>
            <person name="Hansen M."/>
            <person name="Howarth C."/>
            <person name="Imamovic A."/>
            <person name="Larimer J."/>
            <person name="McCowen C."/>
            <person name="Montmayeur A."/>
            <person name="Murphy C."/>
            <person name="Neiman D."/>
            <person name="Pearson M."/>
            <person name="Priest M."/>
            <person name="Roberts A."/>
            <person name="Saif S."/>
            <person name="Shea T."/>
            <person name="Sisk P."/>
            <person name="Sykes S."/>
            <person name="Wortman J."/>
            <person name="Nusbaum C."/>
            <person name="Birren B."/>
        </authorList>
    </citation>
    <scope>NUCLEOTIDE SEQUENCE [LARGE SCALE GENOMIC DNA]</scope>
    <source>
        <strain evidence="2 3">BVS029A5</strain>
    </source>
</reference>
<dbReference type="EMBL" id="AGWP01000007">
    <property type="protein sequence ID" value="EJZ85826.1"/>
    <property type="molecule type" value="Genomic_DNA"/>
</dbReference>
<sequence>MRKSSCLLAAALTLLLGASACASTPKPGPASAPTYTNNNKVVDDRAQYADAPEKSSAKVYSYNEGEHEVSGNLYFNGIAYFMCDEMVQGPPLTCSYPRVMVHGLENTHDSIIGFKQIPTGKLARRSMKVRIDSVDRHNKISHTRFLQWTDK</sequence>
<dbReference type="HOGENOM" id="CLU_1727453_0_0_11"/>
<feature type="chain" id="PRO_5038762079" description="Lipoprotein" evidence="1">
    <location>
        <begin position="23"/>
        <end position="151"/>
    </location>
</feature>
<evidence type="ECO:0000313" key="2">
    <source>
        <dbReference type="EMBL" id="EJZ85826.1"/>
    </source>
</evidence>
<dbReference type="PROSITE" id="PS51257">
    <property type="entry name" value="PROKAR_LIPOPROTEIN"/>
    <property type="match status" value="1"/>
</dbReference>
<evidence type="ECO:0000313" key="3">
    <source>
        <dbReference type="Proteomes" id="UP000006075"/>
    </source>
</evidence>
<comment type="caution">
    <text evidence="2">The sequence shown here is derived from an EMBL/GenBank/DDBJ whole genome shotgun (WGS) entry which is preliminary data.</text>
</comment>
<gene>
    <name evidence="2" type="ORF">HMPREF9240_01299</name>
</gene>
<evidence type="ECO:0008006" key="4">
    <source>
        <dbReference type="Google" id="ProtNLM"/>
    </source>
</evidence>
<dbReference type="AlphaFoldDB" id="K0YQM1"/>
<keyword evidence="3" id="KW-1185">Reference proteome</keyword>
<accession>K0YQM1</accession>
<dbReference type="RefSeq" id="WP_004807191.1">
    <property type="nucleotide sequence ID" value="NZ_JH815216.1"/>
</dbReference>
<dbReference type="Proteomes" id="UP000006075">
    <property type="component" value="Unassembled WGS sequence"/>
</dbReference>
<proteinExistence type="predicted"/>